<dbReference type="HAMAP" id="MF_00416">
    <property type="entry name" value="FlgI"/>
    <property type="match status" value="1"/>
</dbReference>
<evidence type="ECO:0000313" key="9">
    <source>
        <dbReference type="EMBL" id="WNS36401.1"/>
    </source>
</evidence>
<keyword evidence="10" id="KW-1185">Reference proteome</keyword>
<dbReference type="EMBL" id="JBHGSI010000002">
    <property type="protein sequence ID" value="MFB4719178.1"/>
    <property type="molecule type" value="Genomic_DNA"/>
</dbReference>
<gene>
    <name evidence="7" type="primary">flgI</name>
    <name evidence="8" type="ORF">ACE3KR_09815</name>
    <name evidence="9" type="ORF">RQP59_15035</name>
</gene>
<keyword evidence="9" id="KW-0282">Flagellum</keyword>
<evidence type="ECO:0000313" key="10">
    <source>
        <dbReference type="Proteomes" id="UP001577381"/>
    </source>
</evidence>
<dbReference type="RefSeq" id="WP_080329567.1">
    <property type="nucleotide sequence ID" value="NZ_CP135253.1"/>
</dbReference>
<dbReference type="Pfam" id="PF02119">
    <property type="entry name" value="FlgI"/>
    <property type="match status" value="1"/>
</dbReference>
<dbReference type="NCBIfam" id="NF003676">
    <property type="entry name" value="PRK05303.1"/>
    <property type="match status" value="1"/>
</dbReference>
<dbReference type="Proteomes" id="UP001577381">
    <property type="component" value="Unassembled WGS sequence"/>
</dbReference>
<evidence type="ECO:0000256" key="5">
    <source>
        <dbReference type="ARBA" id="ARBA00022729"/>
    </source>
</evidence>
<evidence type="ECO:0000256" key="3">
    <source>
        <dbReference type="ARBA" id="ARBA00008994"/>
    </source>
</evidence>
<protein>
    <recommendedName>
        <fullName evidence="7">Flagellar P-ring protein</fullName>
    </recommendedName>
    <alternativeName>
        <fullName evidence="7">Basal body P-ring protein</fullName>
    </alternativeName>
</protein>
<evidence type="ECO:0000256" key="4">
    <source>
        <dbReference type="ARBA" id="ARBA00011439"/>
    </source>
</evidence>
<dbReference type="PRINTS" id="PR01010">
    <property type="entry name" value="FLGPRINGFLGI"/>
</dbReference>
<evidence type="ECO:0000256" key="2">
    <source>
        <dbReference type="ARBA" id="ARBA00004117"/>
    </source>
</evidence>
<keyword evidence="9" id="KW-0969">Cilium</keyword>
<evidence type="ECO:0000256" key="7">
    <source>
        <dbReference type="HAMAP-Rule" id="MF_00416"/>
    </source>
</evidence>
<proteinExistence type="inferred from homology"/>
<evidence type="ECO:0000256" key="1">
    <source>
        <dbReference type="ARBA" id="ARBA00002591"/>
    </source>
</evidence>
<comment type="subcellular location">
    <subcellularLocation>
        <location evidence="2 7">Bacterial flagellum basal body</location>
    </subcellularLocation>
</comment>
<dbReference type="GO" id="GO:0030288">
    <property type="term" value="C:outer membrane-bounded periplasmic space"/>
    <property type="evidence" value="ECO:0007669"/>
    <property type="project" value="InterPro"/>
</dbReference>
<reference evidence="9" key="1">
    <citation type="submission" date="2023-09" db="EMBL/GenBank/DDBJ databases">
        <title>Coexistence of blaNDM-1 and blaKPC-2 in Enterobacter chuandaensis.</title>
        <authorList>
            <person name="Chen R."/>
        </authorList>
    </citation>
    <scope>NUCLEOTIDE SEQUENCE</scope>
    <source>
        <strain evidence="9">FAHZZU5885</strain>
    </source>
</reference>
<keyword evidence="5" id="KW-0732">Signal</keyword>
<dbReference type="PANTHER" id="PTHR30381:SF0">
    <property type="entry name" value="FLAGELLAR P-RING PROTEIN"/>
    <property type="match status" value="1"/>
</dbReference>
<dbReference type="GO" id="GO:0009428">
    <property type="term" value="C:bacterial-type flagellum basal body, distal rod, P ring"/>
    <property type="evidence" value="ECO:0007669"/>
    <property type="project" value="InterPro"/>
</dbReference>
<accession>A0AA96M300</accession>
<dbReference type="GO" id="GO:0005198">
    <property type="term" value="F:structural molecule activity"/>
    <property type="evidence" value="ECO:0007669"/>
    <property type="project" value="InterPro"/>
</dbReference>
<comment type="function">
    <text evidence="1 7">Assembles around the rod to form the L-ring and probably protects the motor/basal body from shearing forces during rotation.</text>
</comment>
<evidence type="ECO:0000313" key="8">
    <source>
        <dbReference type="EMBL" id="MFB4719178.1"/>
    </source>
</evidence>
<organism evidence="9">
    <name type="scientific">Enterobacter chuandaensis</name>
    <dbReference type="NCBI Taxonomy" id="2497875"/>
    <lineage>
        <taxon>Bacteria</taxon>
        <taxon>Pseudomonadati</taxon>
        <taxon>Pseudomonadota</taxon>
        <taxon>Gammaproteobacteria</taxon>
        <taxon>Enterobacterales</taxon>
        <taxon>Enterobacteriaceae</taxon>
        <taxon>Enterobacter</taxon>
        <taxon>Enterobacter cloacae complex</taxon>
    </lineage>
</organism>
<dbReference type="EMBL" id="CP135253">
    <property type="protein sequence ID" value="WNS36401.1"/>
    <property type="molecule type" value="Genomic_DNA"/>
</dbReference>
<keyword evidence="6 7" id="KW-0975">Bacterial flagellum</keyword>
<name>A0AA96M300_9ENTR</name>
<reference evidence="8 10" key="2">
    <citation type="submission" date="2024-09" db="EMBL/GenBank/DDBJ databases">
        <title>Molecular characterization of Carbapenemase-producing Enterobacter cloacae Complex from Infections in Argentina.</title>
        <authorList>
            <person name="De Mendieta J.M."/>
            <person name="Gomez S."/>
        </authorList>
    </citation>
    <scope>NUCLEOTIDE SEQUENCE [LARGE SCALE GENOMIC DNA]</scope>
    <source>
        <strain evidence="8 10">M23267</strain>
    </source>
</reference>
<keyword evidence="9" id="KW-0966">Cell projection</keyword>
<dbReference type="PANTHER" id="PTHR30381">
    <property type="entry name" value="FLAGELLAR P-RING PERIPLASMIC PROTEIN FLGI"/>
    <property type="match status" value="1"/>
</dbReference>
<comment type="subunit">
    <text evidence="4 7">The basal body constitutes a major portion of the flagellar organelle and consists of four rings (L,P,S, and M) mounted on a central rod.</text>
</comment>
<comment type="similarity">
    <text evidence="3 7">Belongs to the FlgI family.</text>
</comment>
<sequence>MTMKKESILFFLSILLYGMTLALPKTVHAERIRDLATVQGVRSNALMGYGLIVGLDGTGDQTMQAPFTGQSLNNMLSQLGITVPPGTNMQLKNIAAVMVTAELPPFARPGDKLDIVVSSVGNAKSLRGGTLLMTPLKGADNQIYAIAQGNILISGAGAQAGGSRVQVNQLNGGRISNGATVEREVPNDFATQNIVRLQLNETDFSLAQQISDAINQRYSGGAALPEDARTVRLFAPPDGPSRVRFLADIQDIPLRVNVQDAKVIVNSRTGSVVMNRHVSLDSCAVAHGSLTVEVMQNNIISQPDTPFGGGETVVVPQTDISVRDSGGSLQHVRSSTDLNAVIRALNSLGATPNELMSVLQAMKNAGCLRAKLEVN</sequence>
<dbReference type="InterPro" id="IPR001782">
    <property type="entry name" value="Flag_FlgI"/>
</dbReference>
<dbReference type="KEGG" id="echu:RQP59_15035"/>
<evidence type="ECO:0000256" key="6">
    <source>
        <dbReference type="ARBA" id="ARBA00023143"/>
    </source>
</evidence>
<dbReference type="GO" id="GO:0071973">
    <property type="term" value="P:bacterial-type flagellum-dependent cell motility"/>
    <property type="evidence" value="ECO:0007669"/>
    <property type="project" value="InterPro"/>
</dbReference>
<dbReference type="AlphaFoldDB" id="A0AA96M300"/>